<feature type="domain" description="Integrase catalytic" evidence="10">
    <location>
        <begin position="112"/>
        <end position="204"/>
    </location>
</feature>
<dbReference type="Proteomes" id="UP000499080">
    <property type="component" value="Unassembled WGS sequence"/>
</dbReference>
<dbReference type="Pfam" id="PF00078">
    <property type="entry name" value="RVT_1"/>
    <property type="match status" value="1"/>
</dbReference>
<reference evidence="11 12" key="1">
    <citation type="journal article" date="2019" name="Sci. Rep.">
        <title>Orb-weaving spider Araneus ventricosus genome elucidates the spidroin gene catalogue.</title>
        <authorList>
            <person name="Kono N."/>
            <person name="Nakamura H."/>
            <person name="Ohtoshi R."/>
            <person name="Moran D.A.P."/>
            <person name="Shinohara A."/>
            <person name="Yoshida Y."/>
            <person name="Fujiwara M."/>
            <person name="Mori M."/>
            <person name="Tomita M."/>
            <person name="Arakawa K."/>
        </authorList>
    </citation>
    <scope>NUCLEOTIDE SEQUENCE [LARGE SCALE GENOMIC DNA]</scope>
</reference>
<keyword evidence="1" id="KW-0540">Nuclease</keyword>
<evidence type="ECO:0000256" key="4">
    <source>
        <dbReference type="ARBA" id="ARBA00022801"/>
    </source>
</evidence>
<dbReference type="PANTHER" id="PTHR42648:SF11">
    <property type="entry name" value="TRANSPOSON TY4-P GAG-POL POLYPROTEIN"/>
    <property type="match status" value="1"/>
</dbReference>
<evidence type="ECO:0000256" key="7">
    <source>
        <dbReference type="ARBA" id="ARBA00022918"/>
    </source>
</evidence>
<keyword evidence="5" id="KW-0460">Magnesium</keyword>
<keyword evidence="3" id="KW-0255">Endonuclease</keyword>
<evidence type="ECO:0000256" key="3">
    <source>
        <dbReference type="ARBA" id="ARBA00022759"/>
    </source>
</evidence>
<organism evidence="11 12">
    <name type="scientific">Araneus ventricosus</name>
    <name type="common">Orbweaver spider</name>
    <name type="synonym">Epeira ventricosa</name>
    <dbReference type="NCBI Taxonomy" id="182803"/>
    <lineage>
        <taxon>Eukaryota</taxon>
        <taxon>Metazoa</taxon>
        <taxon>Ecdysozoa</taxon>
        <taxon>Arthropoda</taxon>
        <taxon>Chelicerata</taxon>
        <taxon>Arachnida</taxon>
        <taxon>Araneae</taxon>
        <taxon>Araneomorphae</taxon>
        <taxon>Entelegynae</taxon>
        <taxon>Araneoidea</taxon>
        <taxon>Araneidae</taxon>
        <taxon>Araneus</taxon>
    </lineage>
</organism>
<keyword evidence="4" id="KW-0378">Hydrolase</keyword>
<protein>
    <recommendedName>
        <fullName evidence="10">Integrase catalytic domain-containing protein</fullName>
    </recommendedName>
</protein>
<keyword evidence="2" id="KW-0479">Metal-binding</keyword>
<dbReference type="GO" id="GO:0003887">
    <property type="term" value="F:DNA-directed DNA polymerase activity"/>
    <property type="evidence" value="ECO:0007669"/>
    <property type="project" value="UniProtKB-KW"/>
</dbReference>
<dbReference type="InterPro" id="IPR039537">
    <property type="entry name" value="Retrotran_Ty1/copia-like"/>
</dbReference>
<dbReference type="PROSITE" id="PS50994">
    <property type="entry name" value="INTEGRASE"/>
    <property type="match status" value="1"/>
</dbReference>
<dbReference type="GO" id="GO:0015074">
    <property type="term" value="P:DNA integration"/>
    <property type="evidence" value="ECO:0007669"/>
    <property type="project" value="UniProtKB-KW"/>
</dbReference>
<comment type="caution">
    <text evidence="11">The sequence shown here is derived from an EMBL/GenBank/DDBJ whole genome shotgun (WGS) entry which is preliminary data.</text>
</comment>
<evidence type="ECO:0000256" key="1">
    <source>
        <dbReference type="ARBA" id="ARBA00022722"/>
    </source>
</evidence>
<gene>
    <name evidence="11" type="ORF">AVEN_234520_1</name>
</gene>
<keyword evidence="8" id="KW-0239">DNA-directed DNA polymerase</keyword>
<evidence type="ECO:0000256" key="5">
    <source>
        <dbReference type="ARBA" id="ARBA00022842"/>
    </source>
</evidence>
<evidence type="ECO:0000313" key="11">
    <source>
        <dbReference type="EMBL" id="GBL76265.1"/>
    </source>
</evidence>
<dbReference type="AlphaFoldDB" id="A0A4Y2AAC8"/>
<dbReference type="PANTHER" id="PTHR42648">
    <property type="entry name" value="TRANSPOSASE, PUTATIVE-RELATED"/>
    <property type="match status" value="1"/>
</dbReference>
<dbReference type="InterPro" id="IPR036397">
    <property type="entry name" value="RNaseH_sf"/>
</dbReference>
<evidence type="ECO:0000259" key="10">
    <source>
        <dbReference type="PROSITE" id="PS50994"/>
    </source>
</evidence>
<keyword evidence="7" id="KW-0695">RNA-directed DNA polymerase</keyword>
<dbReference type="Gene3D" id="3.30.420.10">
    <property type="entry name" value="Ribonuclease H-like superfamily/Ribonuclease H"/>
    <property type="match status" value="1"/>
</dbReference>
<dbReference type="GO" id="GO:0003964">
    <property type="term" value="F:RNA-directed DNA polymerase activity"/>
    <property type="evidence" value="ECO:0007669"/>
    <property type="project" value="UniProtKB-KW"/>
</dbReference>
<name>A0A4Y2AAC8_ARAVE</name>
<dbReference type="InterPro" id="IPR001584">
    <property type="entry name" value="Integrase_cat-core"/>
</dbReference>
<dbReference type="GO" id="GO:0016787">
    <property type="term" value="F:hydrolase activity"/>
    <property type="evidence" value="ECO:0007669"/>
    <property type="project" value="UniProtKB-KW"/>
</dbReference>
<keyword evidence="8" id="KW-0808">Transferase</keyword>
<evidence type="ECO:0000313" key="12">
    <source>
        <dbReference type="Proteomes" id="UP000499080"/>
    </source>
</evidence>
<keyword evidence="8" id="KW-0548">Nucleotidyltransferase</keyword>
<proteinExistence type="predicted"/>
<evidence type="ECO:0000256" key="6">
    <source>
        <dbReference type="ARBA" id="ARBA00022908"/>
    </source>
</evidence>
<dbReference type="OrthoDB" id="413361at2759"/>
<evidence type="ECO:0000256" key="2">
    <source>
        <dbReference type="ARBA" id="ARBA00022723"/>
    </source>
</evidence>
<dbReference type="SUPFAM" id="SSF53098">
    <property type="entry name" value="Ribonuclease H-like"/>
    <property type="match status" value="1"/>
</dbReference>
<dbReference type="EMBL" id="BGPR01000009">
    <property type="protein sequence ID" value="GBL76265.1"/>
    <property type="molecule type" value="Genomic_DNA"/>
</dbReference>
<evidence type="ECO:0000256" key="8">
    <source>
        <dbReference type="ARBA" id="ARBA00022932"/>
    </source>
</evidence>
<sequence>MDEGWDTGAVFIDIAKAFGRVWTTGLVYKLIKLRVPERAIDAGVVQRFNVEPYLFNIYVNDIPSPRNCQTKICLVADDPAIMSTGASDHVMTHLNDYLGQLGRWLIKWKIKNGGGEFNNSELHQIIQKEGLSHRTSMPYTPEQNRVIERENIILVEAARSMLHAKNLPEKLWAEAVNTAAYVLNRTGPPQKQGSILMKSGLKESLLLVI</sequence>
<dbReference type="GO" id="GO:0003676">
    <property type="term" value="F:nucleic acid binding"/>
    <property type="evidence" value="ECO:0007669"/>
    <property type="project" value="InterPro"/>
</dbReference>
<dbReference type="InterPro" id="IPR012337">
    <property type="entry name" value="RNaseH-like_sf"/>
</dbReference>
<accession>A0A4Y2AAC8</accession>
<dbReference type="GO" id="GO:0004519">
    <property type="term" value="F:endonuclease activity"/>
    <property type="evidence" value="ECO:0007669"/>
    <property type="project" value="UniProtKB-KW"/>
</dbReference>
<evidence type="ECO:0000256" key="9">
    <source>
        <dbReference type="ARBA" id="ARBA00023172"/>
    </source>
</evidence>
<dbReference type="GO" id="GO:0046872">
    <property type="term" value="F:metal ion binding"/>
    <property type="evidence" value="ECO:0007669"/>
    <property type="project" value="UniProtKB-KW"/>
</dbReference>
<keyword evidence="6" id="KW-0229">DNA integration</keyword>
<keyword evidence="9" id="KW-0233">DNA recombination</keyword>
<dbReference type="GO" id="GO:0006310">
    <property type="term" value="P:DNA recombination"/>
    <property type="evidence" value="ECO:0007669"/>
    <property type="project" value="UniProtKB-KW"/>
</dbReference>
<keyword evidence="12" id="KW-1185">Reference proteome</keyword>
<dbReference type="InterPro" id="IPR000477">
    <property type="entry name" value="RT_dom"/>
</dbReference>